<keyword evidence="13" id="KW-0808">Transferase</keyword>
<dbReference type="GO" id="GO:0004519">
    <property type="term" value="F:endonuclease activity"/>
    <property type="evidence" value="ECO:0007669"/>
    <property type="project" value="UniProtKB-KW"/>
</dbReference>
<dbReference type="InterPro" id="IPR036397">
    <property type="entry name" value="RNaseH_sf"/>
</dbReference>
<accession>A0AAV2YKX4</accession>
<keyword evidence="16" id="KW-0863">Zinc-finger</keyword>
<feature type="compositionally biased region" description="Basic and acidic residues" evidence="17">
    <location>
        <begin position="575"/>
        <end position="597"/>
    </location>
</feature>
<keyword evidence="16" id="KW-0862">Zinc</keyword>
<evidence type="ECO:0000256" key="15">
    <source>
        <dbReference type="ARBA" id="ARBA00023172"/>
    </source>
</evidence>
<feature type="region of interest" description="Disordered" evidence="17">
    <location>
        <begin position="572"/>
        <end position="597"/>
    </location>
</feature>
<evidence type="ECO:0000256" key="11">
    <source>
        <dbReference type="ARBA" id="ARBA00022908"/>
    </source>
</evidence>
<dbReference type="GO" id="GO:0006310">
    <property type="term" value="P:DNA recombination"/>
    <property type="evidence" value="ECO:0007669"/>
    <property type="project" value="UniProtKB-KW"/>
</dbReference>
<keyword evidence="14" id="KW-0917">Virion maturation</keyword>
<evidence type="ECO:0000256" key="2">
    <source>
        <dbReference type="ARBA" id="ARBA00022612"/>
    </source>
</evidence>
<dbReference type="GO" id="GO:0003964">
    <property type="term" value="F:RNA-directed DNA polymerase activity"/>
    <property type="evidence" value="ECO:0007669"/>
    <property type="project" value="UniProtKB-KW"/>
</dbReference>
<keyword evidence="13" id="KW-0548">Nucleotidyltransferase</keyword>
<keyword evidence="8" id="KW-0378">Hydrolase</keyword>
<dbReference type="InterPro" id="IPR057670">
    <property type="entry name" value="SH3_retrovirus"/>
</dbReference>
<dbReference type="InterPro" id="IPR054722">
    <property type="entry name" value="PolX-like_BBD"/>
</dbReference>
<dbReference type="InterPro" id="IPR012337">
    <property type="entry name" value="RNaseH-like_sf"/>
</dbReference>
<dbReference type="GO" id="GO:0005524">
    <property type="term" value="F:ATP binding"/>
    <property type="evidence" value="ECO:0007669"/>
    <property type="project" value="UniProtKB-KW"/>
</dbReference>
<keyword evidence="11" id="KW-0229">DNA integration</keyword>
<keyword evidence="3" id="KW-0645">Protease</keyword>
<dbReference type="GO" id="GO:0006508">
    <property type="term" value="P:proteolysis"/>
    <property type="evidence" value="ECO:0007669"/>
    <property type="project" value="UniProtKB-KW"/>
</dbReference>
<dbReference type="GO" id="GO:0008270">
    <property type="term" value="F:zinc ion binding"/>
    <property type="evidence" value="ECO:0007669"/>
    <property type="project" value="UniProtKB-KW"/>
</dbReference>
<keyword evidence="15" id="KW-0233">DNA recombination</keyword>
<keyword evidence="12" id="KW-0695">RNA-directed DNA polymerase</keyword>
<dbReference type="GO" id="GO:0003887">
    <property type="term" value="F:DNA-directed DNA polymerase activity"/>
    <property type="evidence" value="ECO:0007669"/>
    <property type="project" value="UniProtKB-KW"/>
</dbReference>
<dbReference type="Pfam" id="PF25597">
    <property type="entry name" value="SH3_retrovirus"/>
    <property type="match status" value="1"/>
</dbReference>
<keyword evidence="6" id="KW-0547">Nucleotide-binding</keyword>
<evidence type="ECO:0000256" key="17">
    <source>
        <dbReference type="SAM" id="MobiDB-lite"/>
    </source>
</evidence>
<gene>
    <name evidence="20" type="ORF">N0F65_008698</name>
</gene>
<organism evidence="20 21">
    <name type="scientific">Lagenidium giganteum</name>
    <dbReference type="NCBI Taxonomy" id="4803"/>
    <lineage>
        <taxon>Eukaryota</taxon>
        <taxon>Sar</taxon>
        <taxon>Stramenopiles</taxon>
        <taxon>Oomycota</taxon>
        <taxon>Peronosporomycetes</taxon>
        <taxon>Pythiales</taxon>
        <taxon>Pythiaceae</taxon>
    </lineage>
</organism>
<dbReference type="EMBL" id="DAKRPA010000278">
    <property type="protein sequence ID" value="DAZ93969.1"/>
    <property type="molecule type" value="Genomic_DNA"/>
</dbReference>
<dbReference type="InterPro" id="IPR039537">
    <property type="entry name" value="Retrotran_Ty1/copia-like"/>
</dbReference>
<dbReference type="Gene3D" id="3.30.420.10">
    <property type="entry name" value="Ribonuclease H-like superfamily/Ribonuclease H"/>
    <property type="match status" value="1"/>
</dbReference>
<evidence type="ECO:0000256" key="13">
    <source>
        <dbReference type="ARBA" id="ARBA00022932"/>
    </source>
</evidence>
<dbReference type="InterPro" id="IPR001584">
    <property type="entry name" value="Integrase_cat-core"/>
</dbReference>
<reference evidence="20" key="2">
    <citation type="journal article" date="2023" name="Microbiol Resour">
        <title>Decontamination and Annotation of the Draft Genome Sequence of the Oomycete Lagenidium giganteum ARSEF 373.</title>
        <authorList>
            <person name="Morgan W.R."/>
            <person name="Tartar A."/>
        </authorList>
    </citation>
    <scope>NUCLEOTIDE SEQUENCE</scope>
    <source>
        <strain evidence="20">ARSEF 373</strain>
    </source>
</reference>
<evidence type="ECO:0000256" key="14">
    <source>
        <dbReference type="ARBA" id="ARBA00023113"/>
    </source>
</evidence>
<evidence type="ECO:0000256" key="4">
    <source>
        <dbReference type="ARBA" id="ARBA00022722"/>
    </source>
</evidence>
<dbReference type="PANTHER" id="PTHR42648">
    <property type="entry name" value="TRANSPOSASE, PUTATIVE-RELATED"/>
    <property type="match status" value="1"/>
</dbReference>
<dbReference type="PANTHER" id="PTHR42648:SF11">
    <property type="entry name" value="TRANSPOSON TY4-P GAG-POL POLYPROTEIN"/>
    <property type="match status" value="1"/>
</dbReference>
<dbReference type="GO" id="GO:0003676">
    <property type="term" value="F:nucleic acid binding"/>
    <property type="evidence" value="ECO:0007669"/>
    <property type="project" value="InterPro"/>
</dbReference>
<evidence type="ECO:0000256" key="7">
    <source>
        <dbReference type="ARBA" id="ARBA00022759"/>
    </source>
</evidence>
<dbReference type="PROSITE" id="PS50158">
    <property type="entry name" value="ZF_CCHC"/>
    <property type="match status" value="1"/>
</dbReference>
<keyword evidence="21" id="KW-1185">Reference proteome</keyword>
<evidence type="ECO:0000259" key="18">
    <source>
        <dbReference type="PROSITE" id="PS50158"/>
    </source>
</evidence>
<keyword evidence="13" id="KW-0239">DNA-directed DNA polymerase</keyword>
<evidence type="ECO:0000256" key="3">
    <source>
        <dbReference type="ARBA" id="ARBA00022670"/>
    </source>
</evidence>
<evidence type="ECO:0000256" key="8">
    <source>
        <dbReference type="ARBA" id="ARBA00022801"/>
    </source>
</evidence>
<dbReference type="PROSITE" id="PS50994">
    <property type="entry name" value="INTEGRASE"/>
    <property type="match status" value="1"/>
</dbReference>
<dbReference type="SUPFAM" id="SSF57756">
    <property type="entry name" value="Retrovirus zinc finger-like domains"/>
    <property type="match status" value="1"/>
</dbReference>
<feature type="region of interest" description="Disordered" evidence="17">
    <location>
        <begin position="1"/>
        <end position="34"/>
    </location>
</feature>
<dbReference type="Proteomes" id="UP001146120">
    <property type="component" value="Unassembled WGS sequence"/>
</dbReference>
<keyword evidence="7" id="KW-0255">Endonuclease</keyword>
<dbReference type="Pfam" id="PF00665">
    <property type="entry name" value="rve"/>
    <property type="match status" value="1"/>
</dbReference>
<keyword evidence="2" id="KW-1188">Viral release from host cell</keyword>
<name>A0AAV2YKX4_9STRA</name>
<dbReference type="InterPro" id="IPR001878">
    <property type="entry name" value="Znf_CCHC"/>
</dbReference>
<proteinExistence type="predicted"/>
<dbReference type="GO" id="GO:0015074">
    <property type="term" value="P:DNA integration"/>
    <property type="evidence" value="ECO:0007669"/>
    <property type="project" value="UniProtKB-KW"/>
</dbReference>
<keyword evidence="10" id="KW-0460">Magnesium</keyword>
<dbReference type="SUPFAM" id="SSF53098">
    <property type="entry name" value="Ribonuclease H-like"/>
    <property type="match status" value="1"/>
</dbReference>
<evidence type="ECO:0000256" key="1">
    <source>
        <dbReference type="ARBA" id="ARBA00002180"/>
    </source>
</evidence>
<evidence type="ECO:0000256" key="6">
    <source>
        <dbReference type="ARBA" id="ARBA00022741"/>
    </source>
</evidence>
<evidence type="ECO:0000313" key="21">
    <source>
        <dbReference type="Proteomes" id="UP001146120"/>
    </source>
</evidence>
<evidence type="ECO:0000256" key="12">
    <source>
        <dbReference type="ARBA" id="ARBA00022918"/>
    </source>
</evidence>
<feature type="region of interest" description="Disordered" evidence="17">
    <location>
        <begin position="497"/>
        <end position="527"/>
    </location>
</feature>
<evidence type="ECO:0000256" key="16">
    <source>
        <dbReference type="PROSITE-ProRule" id="PRU00047"/>
    </source>
</evidence>
<feature type="domain" description="Integrase catalytic" evidence="19">
    <location>
        <begin position="232"/>
        <end position="398"/>
    </location>
</feature>
<dbReference type="GO" id="GO:0008233">
    <property type="term" value="F:peptidase activity"/>
    <property type="evidence" value="ECO:0007669"/>
    <property type="project" value="UniProtKB-KW"/>
</dbReference>
<evidence type="ECO:0000256" key="10">
    <source>
        <dbReference type="ARBA" id="ARBA00022842"/>
    </source>
</evidence>
<evidence type="ECO:0000256" key="5">
    <source>
        <dbReference type="ARBA" id="ARBA00022723"/>
    </source>
</evidence>
<feature type="compositionally biased region" description="Basic residues" evidence="17">
    <location>
        <begin position="13"/>
        <end position="26"/>
    </location>
</feature>
<evidence type="ECO:0008006" key="22">
    <source>
        <dbReference type="Google" id="ProtNLM"/>
    </source>
</evidence>
<evidence type="ECO:0000259" key="19">
    <source>
        <dbReference type="PROSITE" id="PS50994"/>
    </source>
</evidence>
<keyword evidence="9" id="KW-0067">ATP-binding</keyword>
<feature type="compositionally biased region" description="Acidic residues" evidence="17">
    <location>
        <begin position="508"/>
        <end position="526"/>
    </location>
</feature>
<comment type="function">
    <text evidence="1">The aspartyl protease (PR) mediates the proteolytic cleavages of the Gag and Gag-Pol polyproteins after assembly of the VLP.</text>
</comment>
<feature type="domain" description="CCHC-type" evidence="18">
    <location>
        <begin position="34"/>
        <end position="50"/>
    </location>
</feature>
<dbReference type="AlphaFoldDB" id="A0AAV2YKX4"/>
<evidence type="ECO:0000256" key="9">
    <source>
        <dbReference type="ARBA" id="ARBA00022840"/>
    </source>
</evidence>
<dbReference type="InterPro" id="IPR036875">
    <property type="entry name" value="Znf_CCHC_sf"/>
</dbReference>
<reference evidence="20" key="1">
    <citation type="submission" date="2022-11" db="EMBL/GenBank/DDBJ databases">
        <authorList>
            <person name="Morgan W.R."/>
            <person name="Tartar A."/>
        </authorList>
    </citation>
    <scope>NUCLEOTIDE SEQUENCE</scope>
    <source>
        <strain evidence="20">ARSEF 373</strain>
    </source>
</reference>
<protein>
    <recommendedName>
        <fullName evidence="22">Polyprotein</fullName>
    </recommendedName>
</protein>
<comment type="caution">
    <text evidence="20">The sequence shown here is derived from an EMBL/GenBank/DDBJ whole genome shotgun (WGS) entry which is preliminary data.</text>
</comment>
<keyword evidence="5" id="KW-0479">Metal-binding</keyword>
<evidence type="ECO:0000313" key="20">
    <source>
        <dbReference type="EMBL" id="DAZ93969.1"/>
    </source>
</evidence>
<dbReference type="Pfam" id="PF22936">
    <property type="entry name" value="Pol_BBD"/>
    <property type="match status" value="1"/>
</dbReference>
<sequence length="703" mass="78463">MSMVNAKKAQSGQRKRLGRNKPKKGGKPQPFRGRCHLCNKVGHKKSECPDADKKGDRGVAFMASETASSGWLLDSGASSHMTLSRGDFFKYEVLETPIDVTIADGADLKAIGRGSVRFRCGNGTTVKLLETLHIPYLHQRLLSVPKIAQRGLDVRFGANNCGIGRDDELLLSAKRHSNSARRGHPSAYVYKATESVITGLPAIKPQVTSDLCGGCLKGKMTVATFLKASNAKSTTPLQLIHSDVMGPIRTLTPGRSRYIFTFVDDYSSFVSVYFLKAKSEVTSKFLEYKNEMERQCGTRIKCVRTDNGSEYCNKQFTAICKKNGIIHQRSLPYRRQQNGDAERMNRTIVDKARSMLHLKCVAKKWWAEAVSSAVYLINRCTNKNNQSVTPFELCFKCKPQLDHVRVLGSLGYAHINESKRTKFDAKGFRCMLLAYASNAKSYKVLDLDTNAVKTSRSIIVDEREVGGNYEDAVVDVMTDPTGALAANDEDDLVINAKAKKSDSSPTTDDVEMEDASMPDTEMEDTPDSGVDLIVPRHDGDIIAGEPQNVMTGSDDNTTSSRAIVFRQPLARQRRHDNPLRVPRDDTSHDDHVALPRPPIERPALRHTERPALLLQIERLEPRQTRGLDRPQIGGLKLPMIERPETLMLESGDNENQLVVYDNSASGCTGNERRNKRPRRTVTTMMTLRMPWRPRTSRRHSTKP</sequence>
<keyword evidence="4" id="KW-0540">Nuclease</keyword>